<dbReference type="EMBL" id="LR746279">
    <property type="protein sequence ID" value="CAA7409360.1"/>
    <property type="molecule type" value="Genomic_DNA"/>
</dbReference>
<organism evidence="2 3">
    <name type="scientific">Spirodela intermedia</name>
    <name type="common">Intermediate duckweed</name>
    <dbReference type="NCBI Taxonomy" id="51605"/>
    <lineage>
        <taxon>Eukaryota</taxon>
        <taxon>Viridiplantae</taxon>
        <taxon>Streptophyta</taxon>
        <taxon>Embryophyta</taxon>
        <taxon>Tracheophyta</taxon>
        <taxon>Spermatophyta</taxon>
        <taxon>Magnoliopsida</taxon>
        <taxon>Liliopsida</taxon>
        <taxon>Araceae</taxon>
        <taxon>Lemnoideae</taxon>
        <taxon>Spirodela</taxon>
    </lineage>
</organism>
<accession>A0A7I8LHV2</accession>
<feature type="region of interest" description="Disordered" evidence="1">
    <location>
        <begin position="53"/>
        <end position="72"/>
    </location>
</feature>
<name>A0A7I8LHV2_SPIIN</name>
<dbReference type="Proteomes" id="UP000663760">
    <property type="component" value="Chromosome 16"/>
</dbReference>
<evidence type="ECO:0000313" key="3">
    <source>
        <dbReference type="Proteomes" id="UP000663760"/>
    </source>
</evidence>
<evidence type="ECO:0000256" key="1">
    <source>
        <dbReference type="SAM" id="MobiDB-lite"/>
    </source>
</evidence>
<protein>
    <submittedName>
        <fullName evidence="2">Uncharacterized protein</fullName>
    </submittedName>
</protein>
<keyword evidence="3" id="KW-1185">Reference proteome</keyword>
<dbReference type="OrthoDB" id="1744678at2759"/>
<proteinExistence type="predicted"/>
<dbReference type="AlphaFoldDB" id="A0A7I8LHV2"/>
<feature type="compositionally biased region" description="Low complexity" evidence="1">
    <location>
        <begin position="54"/>
        <end position="65"/>
    </location>
</feature>
<gene>
    <name evidence="2" type="ORF">SI8410_16020038</name>
</gene>
<evidence type="ECO:0000313" key="2">
    <source>
        <dbReference type="EMBL" id="CAA7409360.1"/>
    </source>
</evidence>
<reference evidence="2" key="1">
    <citation type="submission" date="2020-02" db="EMBL/GenBank/DDBJ databases">
        <authorList>
            <person name="Scholz U."/>
            <person name="Mascher M."/>
            <person name="Fiebig A."/>
        </authorList>
    </citation>
    <scope>NUCLEOTIDE SEQUENCE</scope>
</reference>
<sequence length="223" mass="24308">MGHFPLSKRENNLNTDRWRRSHRDWSIVEEHHRLTSCITRILTIYHHQKKRTSSSKSTFSISSRSMRNEPMIPPSKKIRILDRPSPPEAVERAALALEGVDDVHGGDGLPASVLGVGDRVADDVLKENLEDAPRLLVDQAADALNSAAPSQAADRRLGDPLDVISEHLAVTLGAALPQPLSSLSTARHGSAACSTKQRTMASEINSSRRTFSLLSGKSPSSVI</sequence>